<dbReference type="EMBL" id="BMAW01003272">
    <property type="protein sequence ID" value="GFS82691.1"/>
    <property type="molecule type" value="Genomic_DNA"/>
</dbReference>
<proteinExistence type="predicted"/>
<feature type="compositionally biased region" description="Basic residues" evidence="1">
    <location>
        <begin position="128"/>
        <end position="144"/>
    </location>
</feature>
<gene>
    <name evidence="2" type="ORF">NPIL_278291</name>
</gene>
<evidence type="ECO:0000313" key="2">
    <source>
        <dbReference type="EMBL" id="GFS82691.1"/>
    </source>
</evidence>
<keyword evidence="3" id="KW-1185">Reference proteome</keyword>
<reference evidence="2" key="1">
    <citation type="submission" date="2020-08" db="EMBL/GenBank/DDBJ databases">
        <title>Multicomponent nature underlies the extraordinary mechanical properties of spider dragline silk.</title>
        <authorList>
            <person name="Kono N."/>
            <person name="Nakamura H."/>
            <person name="Mori M."/>
            <person name="Yoshida Y."/>
            <person name="Ohtoshi R."/>
            <person name="Malay A.D."/>
            <person name="Moran D.A.P."/>
            <person name="Tomita M."/>
            <person name="Numata K."/>
            <person name="Arakawa K."/>
        </authorList>
    </citation>
    <scope>NUCLEOTIDE SEQUENCE</scope>
</reference>
<name>A0A8X6MXH4_NEPPI</name>
<accession>A0A8X6MXH4</accession>
<dbReference type="AlphaFoldDB" id="A0A8X6MXH4"/>
<dbReference type="Proteomes" id="UP000887013">
    <property type="component" value="Unassembled WGS sequence"/>
</dbReference>
<protein>
    <submittedName>
        <fullName evidence="2">Uncharacterized protein</fullName>
    </submittedName>
</protein>
<evidence type="ECO:0000313" key="3">
    <source>
        <dbReference type="Proteomes" id="UP000887013"/>
    </source>
</evidence>
<evidence type="ECO:0000256" key="1">
    <source>
        <dbReference type="SAM" id="MobiDB-lite"/>
    </source>
</evidence>
<feature type="compositionally biased region" description="Basic and acidic residues" evidence="1">
    <location>
        <begin position="59"/>
        <end position="74"/>
    </location>
</feature>
<sequence length="233" mass="26448">MEVNPPSRMATMRISPVIRNPDFDKKSLVIPDSEIKGVTQIEEQVEIDLSHTKRDMALDPHNVRIYHPRERDEGVAETDGLDGERSRAEQVETEGSKGLAREETSRKEKWRGKRMMSEGSTESSNNKERRHRSKRRPPVRRNWRKLSAPSSLVENSEVKRLPHGSCKWSIRPILVSLPSQGASVDNQVLSGRSSPGPPQGATDNHRQVLPGRSSPCRLSSRRHIKEGQEESRR</sequence>
<feature type="region of interest" description="Disordered" evidence="1">
    <location>
        <begin position="59"/>
        <end position="165"/>
    </location>
</feature>
<feature type="compositionally biased region" description="Polar residues" evidence="1">
    <location>
        <begin position="182"/>
        <end position="193"/>
    </location>
</feature>
<organism evidence="2 3">
    <name type="scientific">Nephila pilipes</name>
    <name type="common">Giant wood spider</name>
    <name type="synonym">Nephila maculata</name>
    <dbReference type="NCBI Taxonomy" id="299642"/>
    <lineage>
        <taxon>Eukaryota</taxon>
        <taxon>Metazoa</taxon>
        <taxon>Ecdysozoa</taxon>
        <taxon>Arthropoda</taxon>
        <taxon>Chelicerata</taxon>
        <taxon>Arachnida</taxon>
        <taxon>Araneae</taxon>
        <taxon>Araneomorphae</taxon>
        <taxon>Entelegynae</taxon>
        <taxon>Araneoidea</taxon>
        <taxon>Nephilidae</taxon>
        <taxon>Nephila</taxon>
    </lineage>
</organism>
<feature type="region of interest" description="Disordered" evidence="1">
    <location>
        <begin position="182"/>
        <end position="233"/>
    </location>
</feature>
<comment type="caution">
    <text evidence="2">The sequence shown here is derived from an EMBL/GenBank/DDBJ whole genome shotgun (WGS) entry which is preliminary data.</text>
</comment>